<protein>
    <recommendedName>
        <fullName evidence="5 15">Inositol oxygenase</fullName>
        <ecNumber evidence="4 15">1.13.99.1</ecNumber>
    </recommendedName>
    <alternativeName>
        <fullName evidence="11 15">Myo-inositol oxygenase</fullName>
    </alternativeName>
</protein>
<dbReference type="GO" id="GO:0019853">
    <property type="term" value="P:L-ascorbic acid biosynthetic process"/>
    <property type="evidence" value="ECO:0007669"/>
    <property type="project" value="UniProtKB-KW"/>
</dbReference>
<evidence type="ECO:0000256" key="15">
    <source>
        <dbReference type="RuleBase" id="RU367039"/>
    </source>
</evidence>
<evidence type="ECO:0000256" key="4">
    <source>
        <dbReference type="ARBA" id="ARBA00011919"/>
    </source>
</evidence>
<dbReference type="Proteomes" id="UP000825729">
    <property type="component" value="Unassembled WGS sequence"/>
</dbReference>
<dbReference type="Pfam" id="PF05153">
    <property type="entry name" value="MIOX"/>
    <property type="match status" value="1"/>
</dbReference>
<keyword evidence="6 15" id="KW-0963">Cytoplasm</keyword>
<comment type="similarity">
    <text evidence="3 15">Belongs to the myo-inositol oxygenase family.</text>
</comment>
<evidence type="ECO:0000256" key="5">
    <source>
        <dbReference type="ARBA" id="ARBA00019269"/>
    </source>
</evidence>
<dbReference type="SUPFAM" id="SSF109604">
    <property type="entry name" value="HD-domain/PDEase-like"/>
    <property type="match status" value="1"/>
</dbReference>
<keyword evidence="7" id="KW-0060">Ascorbate biosynthesis</keyword>
<feature type="binding site" evidence="14">
    <location>
        <position position="217"/>
    </location>
    <ligand>
        <name>Fe cation</name>
        <dbReference type="ChEBI" id="CHEBI:24875"/>
        <label>1</label>
    </ligand>
</feature>
<dbReference type="EC" id="1.13.99.1" evidence="4 15"/>
<evidence type="ECO:0000256" key="6">
    <source>
        <dbReference type="ARBA" id="ARBA00022490"/>
    </source>
</evidence>
<feature type="binding site" evidence="13">
    <location>
        <position position="148"/>
    </location>
    <ligand>
        <name>substrate</name>
    </ligand>
</feature>
<evidence type="ECO:0000256" key="14">
    <source>
        <dbReference type="PIRSR" id="PIRSR607828-2"/>
    </source>
</evidence>
<dbReference type="EMBL" id="JAINDJ010000002">
    <property type="protein sequence ID" value="KAG9456536.1"/>
    <property type="molecule type" value="Genomic_DNA"/>
</dbReference>
<evidence type="ECO:0000256" key="13">
    <source>
        <dbReference type="PIRSR" id="PIRSR607828-1"/>
    </source>
</evidence>
<comment type="cofactor">
    <cofactor evidence="14 15">
        <name>Fe cation</name>
        <dbReference type="ChEBI" id="CHEBI:24875"/>
    </cofactor>
    <text evidence="14 15">Binds 2 iron ions per subunit.</text>
</comment>
<feature type="binding site" evidence="14">
    <location>
        <position position="276"/>
    </location>
    <ligand>
        <name>Fe cation</name>
        <dbReference type="ChEBI" id="CHEBI:24875"/>
        <label>1</label>
    </ligand>
</feature>
<organism evidence="16 17">
    <name type="scientific">Aristolochia fimbriata</name>
    <name type="common">White veined hardy Dutchman's pipe vine</name>
    <dbReference type="NCBI Taxonomy" id="158543"/>
    <lineage>
        <taxon>Eukaryota</taxon>
        <taxon>Viridiplantae</taxon>
        <taxon>Streptophyta</taxon>
        <taxon>Embryophyta</taxon>
        <taxon>Tracheophyta</taxon>
        <taxon>Spermatophyta</taxon>
        <taxon>Magnoliopsida</taxon>
        <taxon>Magnoliidae</taxon>
        <taxon>Piperales</taxon>
        <taxon>Aristolochiaceae</taxon>
        <taxon>Aristolochia</taxon>
    </lineage>
</organism>
<feature type="binding site" evidence="14">
    <location>
        <position position="145"/>
    </location>
    <ligand>
        <name>Fe cation</name>
        <dbReference type="ChEBI" id="CHEBI:24875"/>
        <label>1</label>
    </ligand>
</feature>
<feature type="binding site" evidence="14">
    <location>
        <position position="243"/>
    </location>
    <ligand>
        <name>Fe cation</name>
        <dbReference type="ChEBI" id="CHEBI:24875"/>
        <label>1</label>
    </ligand>
</feature>
<dbReference type="PANTHER" id="PTHR12588:SF0">
    <property type="entry name" value="INOSITOL OXYGENASE"/>
    <property type="match status" value="1"/>
</dbReference>
<feature type="binding site" evidence="14">
    <location>
        <position position="144"/>
    </location>
    <ligand>
        <name>Fe cation</name>
        <dbReference type="ChEBI" id="CHEBI:24875"/>
        <label>1</label>
    </ligand>
</feature>
<dbReference type="PANTHER" id="PTHR12588">
    <property type="entry name" value="MYOINOSITOL OXYGENASE"/>
    <property type="match status" value="1"/>
</dbReference>
<evidence type="ECO:0000256" key="10">
    <source>
        <dbReference type="ARBA" id="ARBA00023004"/>
    </source>
</evidence>
<evidence type="ECO:0000256" key="12">
    <source>
        <dbReference type="ARBA" id="ARBA00048271"/>
    </source>
</evidence>
<reference evidence="16 17" key="1">
    <citation type="submission" date="2021-07" db="EMBL/GenBank/DDBJ databases">
        <title>The Aristolochia fimbriata genome: insights into angiosperm evolution, floral development and chemical biosynthesis.</title>
        <authorList>
            <person name="Jiao Y."/>
        </authorList>
    </citation>
    <scope>NUCLEOTIDE SEQUENCE [LARGE SCALE GENOMIC DNA]</scope>
    <source>
        <strain evidence="16">IBCAS-2021</strain>
        <tissue evidence="16">Leaf</tissue>
    </source>
</reference>
<dbReference type="GO" id="GO:0005506">
    <property type="term" value="F:iron ion binding"/>
    <property type="evidence" value="ECO:0007669"/>
    <property type="project" value="InterPro"/>
</dbReference>
<dbReference type="Gene3D" id="1.10.3210.10">
    <property type="entry name" value="Hypothetical protein af1432"/>
    <property type="match status" value="1"/>
</dbReference>
<evidence type="ECO:0000256" key="9">
    <source>
        <dbReference type="ARBA" id="ARBA00023002"/>
    </source>
</evidence>
<dbReference type="AlphaFoldDB" id="A0AAV7F8Y8"/>
<evidence type="ECO:0000256" key="7">
    <source>
        <dbReference type="ARBA" id="ARBA00022644"/>
    </source>
</evidence>
<accession>A0AAV7F8Y8</accession>
<proteinExistence type="inferred from homology"/>
<gene>
    <name evidence="16" type="ORF">H6P81_001044</name>
</gene>
<keyword evidence="17" id="KW-1185">Reference proteome</keyword>
<comment type="catalytic activity">
    <reaction evidence="12 15">
        <text>myo-inositol + O2 = D-glucuronate + H2O + H(+)</text>
        <dbReference type="Rhea" id="RHEA:23696"/>
        <dbReference type="ChEBI" id="CHEBI:15377"/>
        <dbReference type="ChEBI" id="CHEBI:15378"/>
        <dbReference type="ChEBI" id="CHEBI:15379"/>
        <dbReference type="ChEBI" id="CHEBI:17268"/>
        <dbReference type="ChEBI" id="CHEBI:58720"/>
        <dbReference type="EC" id="1.13.99.1"/>
    </reaction>
</comment>
<dbReference type="InterPro" id="IPR007828">
    <property type="entry name" value="Inositol_oxygenase"/>
</dbReference>
<evidence type="ECO:0000256" key="11">
    <source>
        <dbReference type="ARBA" id="ARBA00029668"/>
    </source>
</evidence>
<dbReference type="GO" id="GO:0050113">
    <property type="term" value="F:inositol oxygenase activity"/>
    <property type="evidence" value="ECO:0007669"/>
    <property type="project" value="UniProtKB-UniRule"/>
</dbReference>
<evidence type="ECO:0000313" key="16">
    <source>
        <dbReference type="EMBL" id="KAG9456536.1"/>
    </source>
</evidence>
<evidence type="ECO:0000256" key="2">
    <source>
        <dbReference type="ARBA" id="ARBA00005167"/>
    </source>
</evidence>
<feature type="binding site" evidence="13">
    <location>
        <begin position="165"/>
        <end position="166"/>
    </location>
    <ligand>
        <name>substrate</name>
    </ligand>
</feature>
<feature type="binding site" evidence="13">
    <location>
        <begin position="243"/>
        <end position="244"/>
    </location>
    <ligand>
        <name>substrate</name>
    </ligand>
</feature>
<feature type="binding site" evidence="14">
    <location>
        <position position="119"/>
    </location>
    <ligand>
        <name>Fe cation</name>
        <dbReference type="ChEBI" id="CHEBI:24875"/>
        <label>1</label>
    </ligand>
</feature>
<comment type="subcellular location">
    <subcellularLocation>
        <location evidence="1 15">Cytoplasm</location>
    </subcellularLocation>
</comment>
<feature type="binding site" evidence="13">
    <location>
        <begin position="106"/>
        <end position="108"/>
    </location>
    <ligand>
        <name>substrate</name>
    </ligand>
</feature>
<keyword evidence="10 14" id="KW-0408">Iron</keyword>
<feature type="binding site" evidence="13">
    <location>
        <position position="49"/>
    </location>
    <ligand>
        <name>substrate</name>
    </ligand>
</feature>
<evidence type="ECO:0000313" key="17">
    <source>
        <dbReference type="Proteomes" id="UP000825729"/>
    </source>
</evidence>
<keyword evidence="8 14" id="KW-0479">Metal-binding</keyword>
<name>A0AAV7F8Y8_ARIFI</name>
<evidence type="ECO:0000256" key="1">
    <source>
        <dbReference type="ARBA" id="ARBA00004496"/>
    </source>
</evidence>
<evidence type="ECO:0000256" key="3">
    <source>
        <dbReference type="ARBA" id="ARBA00005286"/>
    </source>
</evidence>
<sequence length="308" mass="35730">MTIIVPEPILSDNNNSEAEAKEEGNVDGSLKLDGGFMVPDNNAFGNSFRNFFNESERHAIVMETYRRNHIYQTYEFATKMKEEYGKLDKAEMSVWECCDLLNEFVDESDPDLDEPQIEHLLQSAEAVRRDYPDEDWLHLTALIHDLGKVLLHQSFGAQPQWSTVGDTFPLGCAFDPAIVHSQFIKENPDSKNPVYSTKLGIYSESCGLDNVTMSWGHDEYMYLVAKGNDTKLPPEALFVIRFHSFYALHRDGAYTYLMNEEDKKMLKWVHIFNKYDLYSKSKVRVDLEKVKPYYLSLIDKYFPAKLRW</sequence>
<dbReference type="GO" id="GO:0019310">
    <property type="term" value="P:inositol catabolic process"/>
    <property type="evidence" value="ECO:0007669"/>
    <property type="project" value="UniProtKB-UniRule"/>
</dbReference>
<comment type="caution">
    <text evidence="16">The sequence shown here is derived from an EMBL/GenBank/DDBJ whole genome shotgun (WGS) entry which is preliminary data.</text>
</comment>
<evidence type="ECO:0000256" key="8">
    <source>
        <dbReference type="ARBA" id="ARBA00022723"/>
    </source>
</evidence>
<dbReference type="GO" id="GO:0005737">
    <property type="term" value="C:cytoplasm"/>
    <property type="evidence" value="ECO:0007669"/>
    <property type="project" value="UniProtKB-SubCell"/>
</dbReference>
<comment type="pathway">
    <text evidence="2 15">Polyol metabolism; myo-inositol degradation into D-glucuronate; D-glucuronate from myo-inositol: step 1/1.</text>
</comment>
<keyword evidence="9 15" id="KW-0560">Oxidoreductase</keyword>